<dbReference type="AlphaFoldDB" id="A0A9P1IC36"/>
<comment type="subcellular location">
    <subcellularLocation>
        <location evidence="1">Membrane</location>
        <topology evidence="1">Multi-pass membrane protein</topology>
    </subcellularLocation>
</comment>
<keyword evidence="8" id="KW-1185">Reference proteome</keyword>
<comment type="caution">
    <text evidence="7">The sequence shown here is derived from an EMBL/GenBank/DDBJ whole genome shotgun (WGS) entry which is preliminary data.</text>
</comment>
<feature type="transmembrane region" description="Helical" evidence="6">
    <location>
        <begin position="151"/>
        <end position="172"/>
    </location>
</feature>
<feature type="transmembrane region" description="Helical" evidence="6">
    <location>
        <begin position="178"/>
        <end position="200"/>
    </location>
</feature>
<evidence type="ECO:0000256" key="4">
    <source>
        <dbReference type="ARBA" id="ARBA00022989"/>
    </source>
</evidence>
<dbReference type="InterPro" id="IPR004151">
    <property type="entry name" value="7TM_GPCR_serpentine_rcpt_Sre"/>
</dbReference>
<dbReference type="GO" id="GO:0016020">
    <property type="term" value="C:membrane"/>
    <property type="evidence" value="ECO:0007669"/>
    <property type="project" value="UniProtKB-SubCell"/>
</dbReference>
<evidence type="ECO:0000313" key="8">
    <source>
        <dbReference type="Proteomes" id="UP001152747"/>
    </source>
</evidence>
<feature type="transmembrane region" description="Helical" evidence="6">
    <location>
        <begin position="107"/>
        <end position="130"/>
    </location>
</feature>
<dbReference type="PANTHER" id="PTHR23128">
    <property type="entry name" value="SERPENTINE RECEPTOR, CLASS E (EPSILON)-RELATED"/>
    <property type="match status" value="1"/>
</dbReference>
<evidence type="ECO:0000313" key="7">
    <source>
        <dbReference type="EMBL" id="CAI5443117.1"/>
    </source>
</evidence>
<dbReference type="Pfam" id="PF03125">
    <property type="entry name" value="Sre"/>
    <property type="match status" value="1"/>
</dbReference>
<reference evidence="7" key="1">
    <citation type="submission" date="2022-11" db="EMBL/GenBank/DDBJ databases">
        <authorList>
            <person name="Kikuchi T."/>
        </authorList>
    </citation>
    <scope>NUCLEOTIDE SEQUENCE</scope>
    <source>
        <strain evidence="7">PS1010</strain>
    </source>
</reference>
<feature type="transmembrane region" description="Helical" evidence="6">
    <location>
        <begin position="73"/>
        <end position="95"/>
    </location>
</feature>
<dbReference type="Proteomes" id="UP001152747">
    <property type="component" value="Unassembled WGS sequence"/>
</dbReference>
<evidence type="ECO:0000256" key="5">
    <source>
        <dbReference type="ARBA" id="ARBA00023136"/>
    </source>
</evidence>
<name>A0A9P1IC36_9PELO</name>
<sequence>MEILLSPLPFITYHSQLPSLTFKIPIYIDLDQQLDLMLKITFYIELVILIPSMIILSYFVWIVYTLSLVHRNISIIIVIVAMHFNISGISRFYILLVQLNVIPEHPLALLISSLSRIEFYGCVIGGFPLTAFERFCATYFVSDYESTKRNWLLLIIVSALITIPQPLVFLTLLTDYPLIIPLGGSVLVIIGSQMIFHILYQYNVIVSLKMKKNPMMYTLGKKFQLEENLHVMWILRGAGLMLIILALFLCAILIFPWKSVISFDNFTEFYCFIDLIIALASIVLPIFMGRIMYVKKHPGFLRKINWMLRSRKPIISPARAVIRDETSVYFRQLEMSWR</sequence>
<evidence type="ECO:0000256" key="6">
    <source>
        <dbReference type="SAM" id="Phobius"/>
    </source>
</evidence>
<organism evidence="7 8">
    <name type="scientific">Caenorhabditis angaria</name>
    <dbReference type="NCBI Taxonomy" id="860376"/>
    <lineage>
        <taxon>Eukaryota</taxon>
        <taxon>Metazoa</taxon>
        <taxon>Ecdysozoa</taxon>
        <taxon>Nematoda</taxon>
        <taxon>Chromadorea</taxon>
        <taxon>Rhabditida</taxon>
        <taxon>Rhabditina</taxon>
        <taxon>Rhabditomorpha</taxon>
        <taxon>Rhabditoidea</taxon>
        <taxon>Rhabditidae</taxon>
        <taxon>Peloderinae</taxon>
        <taxon>Caenorhabditis</taxon>
    </lineage>
</organism>
<proteinExistence type="inferred from homology"/>
<accession>A0A9P1IC36</accession>
<feature type="transmembrane region" description="Helical" evidence="6">
    <location>
        <begin position="40"/>
        <end position="61"/>
    </location>
</feature>
<evidence type="ECO:0000256" key="2">
    <source>
        <dbReference type="ARBA" id="ARBA00006803"/>
    </source>
</evidence>
<keyword evidence="4 6" id="KW-1133">Transmembrane helix</keyword>
<protein>
    <recommendedName>
        <fullName evidence="9">Serpentine Receptor, class E (Epsilon)</fullName>
    </recommendedName>
</protein>
<evidence type="ECO:0008006" key="9">
    <source>
        <dbReference type="Google" id="ProtNLM"/>
    </source>
</evidence>
<dbReference type="EMBL" id="CANHGI010000002">
    <property type="protein sequence ID" value="CAI5443117.1"/>
    <property type="molecule type" value="Genomic_DNA"/>
</dbReference>
<feature type="transmembrane region" description="Helical" evidence="6">
    <location>
        <begin position="269"/>
        <end position="293"/>
    </location>
</feature>
<feature type="transmembrane region" description="Helical" evidence="6">
    <location>
        <begin position="233"/>
        <end position="257"/>
    </location>
</feature>
<keyword evidence="5 6" id="KW-0472">Membrane</keyword>
<evidence type="ECO:0000256" key="3">
    <source>
        <dbReference type="ARBA" id="ARBA00022692"/>
    </source>
</evidence>
<dbReference type="PANTHER" id="PTHR23128:SF145">
    <property type="entry name" value="SERPENTINE RECEPTOR, CLASS E (EPSILON)"/>
    <property type="match status" value="1"/>
</dbReference>
<evidence type="ECO:0000256" key="1">
    <source>
        <dbReference type="ARBA" id="ARBA00004141"/>
    </source>
</evidence>
<gene>
    <name evidence="7" type="ORF">CAMP_LOCUS5754</name>
</gene>
<dbReference type="OrthoDB" id="5874078at2759"/>
<dbReference type="GO" id="GO:0007606">
    <property type="term" value="P:sensory perception of chemical stimulus"/>
    <property type="evidence" value="ECO:0007669"/>
    <property type="project" value="InterPro"/>
</dbReference>
<keyword evidence="3 6" id="KW-0812">Transmembrane</keyword>
<comment type="similarity">
    <text evidence="2">Belongs to the nematode receptor-like protein sre family.</text>
</comment>